<gene>
    <name evidence="1" type="ORF">B9G39_29530</name>
</gene>
<protein>
    <submittedName>
        <fullName evidence="1">Uncharacterized protein</fullName>
    </submittedName>
</protein>
<proteinExistence type="predicted"/>
<accession>A0A4P9VI03</accession>
<name>A0A4P9VI03_9GAMM</name>
<dbReference type="EMBL" id="NDXW01000011">
    <property type="protein sequence ID" value="RDH41252.1"/>
    <property type="molecule type" value="Genomic_DNA"/>
</dbReference>
<evidence type="ECO:0000313" key="2">
    <source>
        <dbReference type="Proteomes" id="UP000257039"/>
    </source>
</evidence>
<evidence type="ECO:0000313" key="1">
    <source>
        <dbReference type="EMBL" id="RDH41252.1"/>
    </source>
</evidence>
<organism evidence="1 2">
    <name type="scientific">Zooshikella ganghwensis</name>
    <dbReference type="NCBI Taxonomy" id="202772"/>
    <lineage>
        <taxon>Bacteria</taxon>
        <taxon>Pseudomonadati</taxon>
        <taxon>Pseudomonadota</taxon>
        <taxon>Gammaproteobacteria</taxon>
        <taxon>Oceanospirillales</taxon>
        <taxon>Zooshikellaceae</taxon>
        <taxon>Zooshikella</taxon>
    </lineage>
</organism>
<comment type="caution">
    <text evidence="1">The sequence shown here is derived from an EMBL/GenBank/DDBJ whole genome shotgun (WGS) entry which is preliminary data.</text>
</comment>
<reference evidence="1 2" key="1">
    <citation type="submission" date="2017-04" db="EMBL/GenBank/DDBJ databases">
        <title>Draft genome sequence of Zooshikella ganghwensis VG4 isolated from Red Sea sediments.</title>
        <authorList>
            <person name="Rehman Z."/>
            <person name="Alam I."/>
            <person name="Kamau A."/>
            <person name="Bajic V."/>
            <person name="Leiknes T."/>
        </authorList>
    </citation>
    <scope>NUCLEOTIDE SEQUENCE [LARGE SCALE GENOMIC DNA]</scope>
    <source>
        <strain evidence="1 2">VG4</strain>
    </source>
</reference>
<sequence>MEAKDKMSKEEFTQMLQLIKRYITTEMDQWEMWKFDTDRSRMYIDISMIPSQEGCEDAYTDLNHLLEEN</sequence>
<dbReference type="AlphaFoldDB" id="A0A4P9VI03"/>
<keyword evidence="2" id="KW-1185">Reference proteome</keyword>
<dbReference type="Proteomes" id="UP000257039">
    <property type="component" value="Unassembled WGS sequence"/>
</dbReference>